<keyword evidence="6" id="KW-1185">Reference proteome</keyword>
<dbReference type="Pfam" id="PF05648">
    <property type="entry name" value="PEX11"/>
    <property type="match status" value="1"/>
</dbReference>
<reference evidence="5 6" key="1">
    <citation type="submission" date="2019-02" db="EMBL/GenBank/DDBJ databases">
        <title>Genome sequencing of the rare red list fungi Phlebia centrifuga.</title>
        <authorList>
            <person name="Buettner E."/>
            <person name="Kellner H."/>
        </authorList>
    </citation>
    <scope>NUCLEOTIDE SEQUENCE [LARGE SCALE GENOMIC DNA]</scope>
    <source>
        <strain evidence="5 6">DSM 108282</strain>
    </source>
</reference>
<evidence type="ECO:0000256" key="1">
    <source>
        <dbReference type="ARBA" id="ARBA00022593"/>
    </source>
</evidence>
<name>A0A4S4KXF0_9APHY</name>
<gene>
    <name evidence="5" type="ORF">EW026_g85</name>
</gene>
<evidence type="ECO:0008006" key="7">
    <source>
        <dbReference type="Google" id="ProtNLM"/>
    </source>
</evidence>
<accession>A0A4S4KXF0</accession>
<dbReference type="AlphaFoldDB" id="A0A4S4KXF0"/>
<comment type="caution">
    <text evidence="5">The sequence shown here is derived from an EMBL/GenBank/DDBJ whole genome shotgun (WGS) entry which is preliminary data.</text>
</comment>
<dbReference type="GO" id="GO:0005778">
    <property type="term" value="C:peroxisomal membrane"/>
    <property type="evidence" value="ECO:0007669"/>
    <property type="project" value="UniProtKB-SubCell"/>
</dbReference>
<proteinExistence type="predicted"/>
<evidence type="ECO:0000313" key="5">
    <source>
        <dbReference type="EMBL" id="THH02828.1"/>
    </source>
</evidence>
<keyword evidence="2" id="KW-0472">Membrane</keyword>
<sequence length="247" mass="27234">MATIASQVVFHPTVSQTLKVCSTTLGRDKIYRAVQYFSRFLAWYLLSKGHKIQAARWNALKNHLAIGRKLMRLGKPMEHLQAALRASQATGPAAEQITTIGRQLGYFGYLTHDALVWANTIKFVNLKPSTASRVGKLANQFWLAGILCSVAFGLLKAGRLANDAKLLQGTGPWTEKGVEVDRDVKLQAVTAQRESTRYQFIVDLLDIWAPATNLGLVNLNDGVVGIFGVISSLMTLRLQWIAVNGKK</sequence>
<keyword evidence="3" id="KW-0576">Peroxisome</keyword>
<comment type="subcellular location">
    <subcellularLocation>
        <location evidence="4">Peroxisome membrane</location>
    </subcellularLocation>
</comment>
<evidence type="ECO:0000256" key="3">
    <source>
        <dbReference type="ARBA" id="ARBA00023140"/>
    </source>
</evidence>
<dbReference type="InterPro" id="IPR008733">
    <property type="entry name" value="PEX11"/>
</dbReference>
<keyword evidence="1" id="KW-0962">Peroxisome biogenesis</keyword>
<dbReference type="Proteomes" id="UP000309038">
    <property type="component" value="Unassembled WGS sequence"/>
</dbReference>
<evidence type="ECO:0000256" key="4">
    <source>
        <dbReference type="ARBA" id="ARBA00046271"/>
    </source>
</evidence>
<organism evidence="5 6">
    <name type="scientific">Hermanssonia centrifuga</name>
    <dbReference type="NCBI Taxonomy" id="98765"/>
    <lineage>
        <taxon>Eukaryota</taxon>
        <taxon>Fungi</taxon>
        <taxon>Dikarya</taxon>
        <taxon>Basidiomycota</taxon>
        <taxon>Agaricomycotina</taxon>
        <taxon>Agaricomycetes</taxon>
        <taxon>Polyporales</taxon>
        <taxon>Meruliaceae</taxon>
        <taxon>Hermanssonia</taxon>
    </lineage>
</organism>
<dbReference type="PANTHER" id="PTHR12652:SF50">
    <property type="entry name" value="PEROXIN 11"/>
    <property type="match status" value="1"/>
</dbReference>
<evidence type="ECO:0000256" key="2">
    <source>
        <dbReference type="ARBA" id="ARBA00023136"/>
    </source>
</evidence>
<dbReference type="GO" id="GO:0016559">
    <property type="term" value="P:peroxisome fission"/>
    <property type="evidence" value="ECO:0007669"/>
    <property type="project" value="InterPro"/>
</dbReference>
<protein>
    <recommendedName>
        <fullName evidence="7">Peroxisomal biogenesis factor 11</fullName>
    </recommendedName>
</protein>
<dbReference type="EMBL" id="SGPJ01000001">
    <property type="protein sequence ID" value="THH02828.1"/>
    <property type="molecule type" value="Genomic_DNA"/>
</dbReference>
<evidence type="ECO:0000313" key="6">
    <source>
        <dbReference type="Proteomes" id="UP000309038"/>
    </source>
</evidence>
<dbReference type="PANTHER" id="PTHR12652">
    <property type="entry name" value="PEROXISOMAL BIOGENESIS FACTOR 11"/>
    <property type="match status" value="1"/>
</dbReference>